<organism evidence="3 4">
    <name type="scientific">Umezawaea endophytica</name>
    <dbReference type="NCBI Taxonomy" id="1654476"/>
    <lineage>
        <taxon>Bacteria</taxon>
        <taxon>Bacillati</taxon>
        <taxon>Actinomycetota</taxon>
        <taxon>Actinomycetes</taxon>
        <taxon>Pseudonocardiales</taxon>
        <taxon>Pseudonocardiaceae</taxon>
        <taxon>Umezawaea</taxon>
    </lineage>
</organism>
<dbReference type="RefSeq" id="WP_259622433.1">
    <property type="nucleotide sequence ID" value="NZ_JANYMP010000003.1"/>
</dbReference>
<name>A0A9X2VHT9_9PSEU</name>
<feature type="domain" description="CN hydrolase" evidence="2">
    <location>
        <begin position="7"/>
        <end position="253"/>
    </location>
</feature>
<dbReference type="CDD" id="cd07197">
    <property type="entry name" value="nitrilase"/>
    <property type="match status" value="1"/>
</dbReference>
<protein>
    <submittedName>
        <fullName evidence="3">Carbon-nitrogen hydrolase family protein</fullName>
    </submittedName>
</protein>
<dbReference type="Proteomes" id="UP001141259">
    <property type="component" value="Unassembled WGS sequence"/>
</dbReference>
<dbReference type="InterPro" id="IPR003010">
    <property type="entry name" value="C-N_Hydrolase"/>
</dbReference>
<keyword evidence="1 3" id="KW-0378">Hydrolase</keyword>
<dbReference type="PANTHER" id="PTHR43674:SF16">
    <property type="entry name" value="CARBON-NITROGEN FAMILY, PUTATIVE (AFU_ORTHOLOGUE AFUA_5G02350)-RELATED"/>
    <property type="match status" value="1"/>
</dbReference>
<evidence type="ECO:0000259" key="2">
    <source>
        <dbReference type="PROSITE" id="PS50263"/>
    </source>
</evidence>
<proteinExistence type="predicted"/>
<dbReference type="PANTHER" id="PTHR43674">
    <property type="entry name" value="NITRILASE C965.09-RELATED"/>
    <property type="match status" value="1"/>
</dbReference>
<sequence length="288" mass="31957">MPETKHVRLAVAQTVLREGPRDDTELRDSGSDVRRLMREAREAGATLVHFPESATCLPDKYRLCGGEPAESGPANWELFSWDALDRELADIAALAGELGLWTVLGSTHRLTPPNRPHNSLYVISDRGRLVTRYDERLLSNTKINHLYTPETGTRTFTVGGLRFGLLLGMEVHFPELFLEQERLDVDCVLFSTHDDDEPSAAEARGHAATNSFWVSYAAPARGATSGVISPTGHWEARCSGSGKPELAIVDLDGGQENLARRWRRTARSGIYEPHTVRNDSRSDNLHAF</sequence>
<comment type="caution">
    <text evidence="3">The sequence shown here is derived from an EMBL/GenBank/DDBJ whole genome shotgun (WGS) entry which is preliminary data.</text>
</comment>
<dbReference type="Gene3D" id="3.60.110.10">
    <property type="entry name" value="Carbon-nitrogen hydrolase"/>
    <property type="match status" value="1"/>
</dbReference>
<dbReference type="AlphaFoldDB" id="A0A9X2VHT9"/>
<dbReference type="GO" id="GO:0016811">
    <property type="term" value="F:hydrolase activity, acting on carbon-nitrogen (but not peptide) bonds, in linear amides"/>
    <property type="evidence" value="ECO:0007669"/>
    <property type="project" value="TreeGrafter"/>
</dbReference>
<evidence type="ECO:0000256" key="1">
    <source>
        <dbReference type="ARBA" id="ARBA00022801"/>
    </source>
</evidence>
<reference evidence="3" key="1">
    <citation type="submission" date="2022-08" db="EMBL/GenBank/DDBJ databases">
        <authorList>
            <person name="Tistechok S."/>
            <person name="Samborskyy M."/>
            <person name="Roman I."/>
        </authorList>
    </citation>
    <scope>NUCLEOTIDE SEQUENCE</scope>
    <source>
        <strain evidence="3">DSM 103496</strain>
    </source>
</reference>
<evidence type="ECO:0000313" key="4">
    <source>
        <dbReference type="Proteomes" id="UP001141259"/>
    </source>
</evidence>
<evidence type="ECO:0000313" key="3">
    <source>
        <dbReference type="EMBL" id="MCS7476920.1"/>
    </source>
</evidence>
<dbReference type="InterPro" id="IPR036526">
    <property type="entry name" value="C-N_Hydrolase_sf"/>
</dbReference>
<dbReference type="SUPFAM" id="SSF56317">
    <property type="entry name" value="Carbon-nitrogen hydrolase"/>
    <property type="match status" value="1"/>
</dbReference>
<gene>
    <name evidence="3" type="ORF">NZH93_08630</name>
</gene>
<dbReference type="EMBL" id="JANYMP010000003">
    <property type="protein sequence ID" value="MCS7476920.1"/>
    <property type="molecule type" value="Genomic_DNA"/>
</dbReference>
<keyword evidence="4" id="KW-1185">Reference proteome</keyword>
<accession>A0A9X2VHT9</accession>
<dbReference type="Pfam" id="PF00795">
    <property type="entry name" value="CN_hydrolase"/>
    <property type="match status" value="1"/>
</dbReference>
<dbReference type="InterPro" id="IPR050345">
    <property type="entry name" value="Aliph_Amidase/BUP"/>
</dbReference>
<dbReference type="PROSITE" id="PS50263">
    <property type="entry name" value="CN_HYDROLASE"/>
    <property type="match status" value="1"/>
</dbReference>